<dbReference type="SUPFAM" id="SSF81321">
    <property type="entry name" value="Family A G protein-coupled receptor-like"/>
    <property type="match status" value="1"/>
</dbReference>
<feature type="transmembrane region" description="Helical" evidence="10">
    <location>
        <begin position="135"/>
        <end position="160"/>
    </location>
</feature>
<keyword evidence="9" id="KW-0297">G-protein coupled receptor</keyword>
<comment type="subcellular location">
    <subcellularLocation>
        <location evidence="1 10">Cell membrane</location>
        <topology evidence="1 10">Multi-pass membrane protein</topology>
    </subcellularLocation>
</comment>
<dbReference type="InterPro" id="IPR000276">
    <property type="entry name" value="GPCR_Rhodpsn"/>
</dbReference>
<dbReference type="CDD" id="cd15431">
    <property type="entry name" value="7tmA_OR13H-like"/>
    <property type="match status" value="1"/>
</dbReference>
<evidence type="ECO:0000256" key="9">
    <source>
        <dbReference type="RuleBase" id="RU000688"/>
    </source>
</evidence>
<keyword evidence="4 9" id="KW-0812">Transmembrane</keyword>
<dbReference type="PROSITE" id="PS50262">
    <property type="entry name" value="G_PROTEIN_RECEP_F1_2"/>
    <property type="match status" value="1"/>
</dbReference>
<protein>
    <recommendedName>
        <fullName evidence="10">Olfactory receptor</fullName>
    </recommendedName>
</protein>
<evidence type="ECO:0000259" key="11">
    <source>
        <dbReference type="PROSITE" id="PS50262"/>
    </source>
</evidence>
<feature type="transmembrane region" description="Helical" evidence="10">
    <location>
        <begin position="209"/>
        <end position="228"/>
    </location>
</feature>
<dbReference type="PANTHER" id="PTHR26453">
    <property type="entry name" value="OLFACTORY RECEPTOR"/>
    <property type="match status" value="1"/>
</dbReference>
<evidence type="ECO:0000256" key="4">
    <source>
        <dbReference type="ARBA" id="ARBA00022692"/>
    </source>
</evidence>
<feature type="transmembrane region" description="Helical" evidence="10">
    <location>
        <begin position="240"/>
        <end position="262"/>
    </location>
</feature>
<keyword evidence="5 10" id="KW-0552">Olfaction</keyword>
<feature type="transmembrane region" description="Helical" evidence="10">
    <location>
        <begin position="30"/>
        <end position="54"/>
    </location>
</feature>
<gene>
    <name evidence="13" type="primary">LOC107120052</name>
</gene>
<evidence type="ECO:0000256" key="10">
    <source>
        <dbReference type="RuleBase" id="RU363047"/>
    </source>
</evidence>
<dbReference type="RefSeq" id="XP_015278178.1">
    <property type="nucleotide sequence ID" value="XM_015422692.1"/>
</dbReference>
<comment type="similarity">
    <text evidence="9">Belongs to the G-protein coupled receptor 1 family.</text>
</comment>
<evidence type="ECO:0000256" key="6">
    <source>
        <dbReference type="ARBA" id="ARBA00022989"/>
    </source>
</evidence>
<accession>A0ABM1KWU1</accession>
<evidence type="ECO:0000256" key="7">
    <source>
        <dbReference type="ARBA" id="ARBA00023136"/>
    </source>
</evidence>
<feature type="domain" description="G-protein coupled receptors family 1 profile" evidence="11">
    <location>
        <begin position="44"/>
        <end position="292"/>
    </location>
</feature>
<sequence length="311" mass="34851">MAELGGLNDTEVTEFVLIGFSGKPKTRMGLIGFMAIVYLVTVIGNGVIVLVVIIETQLHNPMYFFLCNLSILDICFSTSSVPQAIINALVDRPVMSFSMCYTQMYVGVYFGTTECFLLAVMAYDRYVAISNPLRYMIIMNWNVCIILAVFAWAVAFTLSILPGIANPVRFCGHNEVDNLTCEVTALMRLVCSDTSVNQLVMYFTSSFSLVFPFCFILFSYMRIIVAILRIHSSSSRMKAFSTCGSHLAVVCLYYGTCIFSYLKPQPKVRHERDKIISAFYGIVTPMLNPLIYTLRNQDVIGALKRLGDKKV</sequence>
<evidence type="ECO:0000256" key="5">
    <source>
        <dbReference type="ARBA" id="ARBA00022725"/>
    </source>
</evidence>
<evidence type="ECO:0000313" key="12">
    <source>
        <dbReference type="Proteomes" id="UP000694871"/>
    </source>
</evidence>
<organism evidence="12 13">
    <name type="scientific">Gekko japonicus</name>
    <name type="common">Schlegel's Japanese gecko</name>
    <dbReference type="NCBI Taxonomy" id="146911"/>
    <lineage>
        <taxon>Eukaryota</taxon>
        <taxon>Metazoa</taxon>
        <taxon>Chordata</taxon>
        <taxon>Craniata</taxon>
        <taxon>Vertebrata</taxon>
        <taxon>Euteleostomi</taxon>
        <taxon>Lepidosauria</taxon>
        <taxon>Squamata</taxon>
        <taxon>Bifurcata</taxon>
        <taxon>Gekkota</taxon>
        <taxon>Gekkonidae</taxon>
        <taxon>Gekkoninae</taxon>
        <taxon>Gekko</taxon>
    </lineage>
</organism>
<evidence type="ECO:0000256" key="8">
    <source>
        <dbReference type="ARBA" id="ARBA00023224"/>
    </source>
</evidence>
<keyword evidence="3 10" id="KW-0716">Sensory transduction</keyword>
<dbReference type="Pfam" id="PF13853">
    <property type="entry name" value="7tm_4"/>
    <property type="match status" value="1"/>
</dbReference>
<feature type="transmembrane region" description="Helical" evidence="10">
    <location>
        <begin position="274"/>
        <end position="294"/>
    </location>
</feature>
<keyword evidence="6 10" id="KW-1133">Transmembrane helix</keyword>
<dbReference type="PRINTS" id="PR00245">
    <property type="entry name" value="OLFACTORYR"/>
</dbReference>
<dbReference type="PROSITE" id="PS00237">
    <property type="entry name" value="G_PROTEIN_RECEP_F1_1"/>
    <property type="match status" value="1"/>
</dbReference>
<dbReference type="Gene3D" id="1.20.1070.10">
    <property type="entry name" value="Rhodopsin 7-helix transmembrane proteins"/>
    <property type="match status" value="1"/>
</dbReference>
<keyword evidence="9" id="KW-0675">Receptor</keyword>
<evidence type="ECO:0000256" key="2">
    <source>
        <dbReference type="ARBA" id="ARBA00022475"/>
    </source>
</evidence>
<keyword evidence="7 10" id="KW-0472">Membrane</keyword>
<feature type="transmembrane region" description="Helical" evidence="10">
    <location>
        <begin position="63"/>
        <end position="86"/>
    </location>
</feature>
<dbReference type="InterPro" id="IPR000725">
    <property type="entry name" value="Olfact_rcpt"/>
</dbReference>
<dbReference type="Proteomes" id="UP000694871">
    <property type="component" value="Unplaced"/>
</dbReference>
<evidence type="ECO:0000256" key="3">
    <source>
        <dbReference type="ARBA" id="ARBA00022606"/>
    </source>
</evidence>
<dbReference type="GeneID" id="107120052"/>
<keyword evidence="8 9" id="KW-0807">Transducer</keyword>
<reference evidence="13" key="1">
    <citation type="submission" date="2025-08" db="UniProtKB">
        <authorList>
            <consortium name="RefSeq"/>
        </authorList>
    </citation>
    <scope>IDENTIFICATION</scope>
</reference>
<proteinExistence type="inferred from homology"/>
<dbReference type="InterPro" id="IPR017452">
    <property type="entry name" value="GPCR_Rhodpsn_7TM"/>
</dbReference>
<keyword evidence="2 10" id="KW-1003">Cell membrane</keyword>
<evidence type="ECO:0000256" key="1">
    <source>
        <dbReference type="ARBA" id="ARBA00004651"/>
    </source>
</evidence>
<feature type="transmembrane region" description="Helical" evidence="10">
    <location>
        <begin position="106"/>
        <end position="123"/>
    </location>
</feature>
<name>A0ABM1KWU1_GEKJA</name>
<dbReference type="PRINTS" id="PR00237">
    <property type="entry name" value="GPCRRHODOPSN"/>
</dbReference>
<evidence type="ECO:0000313" key="13">
    <source>
        <dbReference type="RefSeq" id="XP_015278178.1"/>
    </source>
</evidence>
<keyword evidence="12" id="KW-1185">Reference proteome</keyword>